<protein>
    <submittedName>
        <fullName evidence="2">Uncharacterized protein</fullName>
    </submittedName>
</protein>
<gene>
    <name evidence="2" type="ORF">CH35J_012075</name>
</gene>
<dbReference type="AlphaFoldDB" id="A0A4T0VEE0"/>
<name>A0A4T0VEE0_9PEZI</name>
<feature type="compositionally biased region" description="Gly residues" evidence="1">
    <location>
        <begin position="121"/>
        <end position="137"/>
    </location>
</feature>
<evidence type="ECO:0000256" key="1">
    <source>
        <dbReference type="SAM" id="MobiDB-lite"/>
    </source>
</evidence>
<dbReference type="EMBL" id="MWPZ01000012">
    <property type="protein sequence ID" value="TIC90137.1"/>
    <property type="molecule type" value="Genomic_DNA"/>
</dbReference>
<feature type="compositionally biased region" description="Low complexity" evidence="1">
    <location>
        <begin position="104"/>
        <end position="120"/>
    </location>
</feature>
<organism evidence="2 3">
    <name type="scientific">Colletotrichum higginsianum</name>
    <dbReference type="NCBI Taxonomy" id="80884"/>
    <lineage>
        <taxon>Eukaryota</taxon>
        <taxon>Fungi</taxon>
        <taxon>Dikarya</taxon>
        <taxon>Ascomycota</taxon>
        <taxon>Pezizomycotina</taxon>
        <taxon>Sordariomycetes</taxon>
        <taxon>Hypocreomycetidae</taxon>
        <taxon>Glomerellales</taxon>
        <taxon>Glomerellaceae</taxon>
        <taxon>Colletotrichum</taxon>
        <taxon>Colletotrichum destructivum species complex</taxon>
    </lineage>
</organism>
<feature type="compositionally biased region" description="Polar residues" evidence="1">
    <location>
        <begin position="47"/>
        <end position="64"/>
    </location>
</feature>
<comment type="caution">
    <text evidence="2">The sequence shown here is derived from an EMBL/GenBank/DDBJ whole genome shotgun (WGS) entry which is preliminary data.</text>
</comment>
<feature type="compositionally biased region" description="Low complexity" evidence="1">
    <location>
        <begin position="72"/>
        <end position="84"/>
    </location>
</feature>
<sequence length="236" mass="25243">MDHPKDFRSTVLQAPSRHDDRDRERERDRDRDNDRDRRHHRDIMNPTPGSTRHSGFSLRSPTQSEYHHPHHSAYSSPKAAPSHSLPHHSPRSHQSGLSHPNSYPSSSTTSTGPLAPTLPALGGGGGGGGGSGSGSSSGAGHHQAPPLSPLHPPSGYYPPPESHQTRDKPTTGSYYDPLTDTTRERRISDAGWSGNAAKGSPKRSTTDADANTNTSTSTSTRTGTTSKQRKGPFGLG</sequence>
<proteinExistence type="predicted"/>
<reference evidence="2 3" key="1">
    <citation type="journal article" date="2019" name="Genome Biol. Evol.">
        <title>Genomic Plasticity Mediated by Transposable Elements in the Plant Pathogenic Fungus Colletotrichum higginsianum.</title>
        <authorList>
            <person name="Tsushima A."/>
            <person name="Gan P."/>
            <person name="Kumakura N."/>
            <person name="Narusaka M."/>
            <person name="Takano Y."/>
            <person name="Narusaka Y."/>
            <person name="Shirasu K."/>
        </authorList>
    </citation>
    <scope>NUCLEOTIDE SEQUENCE [LARGE SCALE GENOMIC DNA]</scope>
    <source>
        <strain evidence="2 3">MAFF305635-RFP</strain>
    </source>
</reference>
<evidence type="ECO:0000313" key="3">
    <source>
        <dbReference type="Proteomes" id="UP000305883"/>
    </source>
</evidence>
<feature type="compositionally biased region" description="Basic and acidic residues" evidence="1">
    <location>
        <begin position="16"/>
        <end position="36"/>
    </location>
</feature>
<feature type="region of interest" description="Disordered" evidence="1">
    <location>
        <begin position="1"/>
        <end position="236"/>
    </location>
</feature>
<accession>A0A4T0VEE0</accession>
<feature type="compositionally biased region" description="Low complexity" evidence="1">
    <location>
        <begin position="207"/>
        <end position="226"/>
    </location>
</feature>
<evidence type="ECO:0000313" key="2">
    <source>
        <dbReference type="EMBL" id="TIC90137.1"/>
    </source>
</evidence>
<dbReference type="OrthoDB" id="5154288at2759"/>
<feature type="compositionally biased region" description="Pro residues" evidence="1">
    <location>
        <begin position="146"/>
        <end position="161"/>
    </location>
</feature>
<dbReference type="Proteomes" id="UP000305883">
    <property type="component" value="Unassembled WGS sequence"/>
</dbReference>